<evidence type="ECO:0000313" key="3">
    <source>
        <dbReference type="EMBL" id="SFG96350.1"/>
    </source>
</evidence>
<dbReference type="GO" id="GO:0016757">
    <property type="term" value="F:glycosyltransferase activity"/>
    <property type="evidence" value="ECO:0007669"/>
    <property type="project" value="UniProtKB-KW"/>
</dbReference>
<sequence length="382" mass="45279">MKTLIQKCLIYVTPHNWYDHVLTGQINRPLKFAEQFYNHNLFSNLLIVNRLRPSRIFFIKESCRQLLIKGVLFNLFFDKKNQVYYMEHCIPFGKLEETILPWIIKYILKKIKQKNYFLWVCDPKSAGLMLKLKSINNLFDAYDDWSLSPFYNKKKRHMKYINRGYLIAKNNAKLIITNTIHMKEKLLTKTNKIELISNTSSLKIEDKDTNQHNDNKIVGYIGNIHERLDLDLIKSIAEHFPNVKFIFIGKNNYQSNYFEKLVNNCSNIDFIGPRDYKEIPSYIEKFDVGIVPHLVNEYTLSQDSMKIYDYLAYGKPIVATKIPPADILAEIIYVGNTKKQFIEKLDQALCENNDELKNRRLIFMKKNTWRKKAEYICKLLED</sequence>
<dbReference type="Pfam" id="PF13692">
    <property type="entry name" value="Glyco_trans_1_4"/>
    <property type="match status" value="1"/>
</dbReference>
<keyword evidence="2 3" id="KW-0808">Transferase</keyword>
<evidence type="ECO:0000256" key="2">
    <source>
        <dbReference type="ARBA" id="ARBA00022679"/>
    </source>
</evidence>
<dbReference type="RefSeq" id="WP_143128490.1">
    <property type="nucleotide sequence ID" value="NZ_FOOY01000035.1"/>
</dbReference>
<dbReference type="Proteomes" id="UP000198752">
    <property type="component" value="Unassembled WGS sequence"/>
</dbReference>
<accession>A0A1I2W4P0</accession>
<dbReference type="OrthoDB" id="9816564at2"/>
<dbReference type="PANTHER" id="PTHR12526:SF629">
    <property type="entry name" value="TEICHURONIC ACID BIOSYNTHESIS GLYCOSYLTRANSFERASE TUAH-RELATED"/>
    <property type="match status" value="1"/>
</dbReference>
<evidence type="ECO:0000313" key="4">
    <source>
        <dbReference type="Proteomes" id="UP000198752"/>
    </source>
</evidence>
<name>A0A1I2W4P0_9BACL</name>
<gene>
    <name evidence="3" type="ORF">SAMN02982927_03400</name>
</gene>
<keyword evidence="4" id="KW-1185">Reference proteome</keyword>
<keyword evidence="1" id="KW-0328">Glycosyltransferase</keyword>
<dbReference type="AlphaFoldDB" id="A0A1I2W4P0"/>
<dbReference type="Gene3D" id="3.40.50.2000">
    <property type="entry name" value="Glycogen Phosphorylase B"/>
    <property type="match status" value="1"/>
</dbReference>
<proteinExistence type="predicted"/>
<dbReference type="STRING" id="269670.SAMN02982927_03400"/>
<dbReference type="SUPFAM" id="SSF53756">
    <property type="entry name" value="UDP-Glycosyltransferase/glycogen phosphorylase"/>
    <property type="match status" value="1"/>
</dbReference>
<dbReference type="EMBL" id="FOOY01000035">
    <property type="protein sequence ID" value="SFG96350.1"/>
    <property type="molecule type" value="Genomic_DNA"/>
</dbReference>
<reference evidence="4" key="1">
    <citation type="submission" date="2016-10" db="EMBL/GenBank/DDBJ databases">
        <authorList>
            <person name="Varghese N."/>
            <person name="Submissions S."/>
        </authorList>
    </citation>
    <scope>NUCLEOTIDE SEQUENCE [LARGE SCALE GENOMIC DNA]</scope>
    <source>
        <strain evidence="4">ATCC 700379</strain>
    </source>
</reference>
<evidence type="ECO:0000256" key="1">
    <source>
        <dbReference type="ARBA" id="ARBA00022676"/>
    </source>
</evidence>
<protein>
    <submittedName>
        <fullName evidence="3">Glycosyltransferase involved in cell wall bisynthesis</fullName>
    </submittedName>
</protein>
<dbReference type="PANTHER" id="PTHR12526">
    <property type="entry name" value="GLYCOSYLTRANSFERASE"/>
    <property type="match status" value="1"/>
</dbReference>
<organism evidence="3 4">
    <name type="scientific">Sporolactobacillus nakayamae</name>
    <dbReference type="NCBI Taxonomy" id="269670"/>
    <lineage>
        <taxon>Bacteria</taxon>
        <taxon>Bacillati</taxon>
        <taxon>Bacillota</taxon>
        <taxon>Bacilli</taxon>
        <taxon>Bacillales</taxon>
        <taxon>Sporolactobacillaceae</taxon>
        <taxon>Sporolactobacillus</taxon>
    </lineage>
</organism>